<dbReference type="STRING" id="27349.A0A0L6V8W1"/>
<comment type="caution">
    <text evidence="1">The sequence shown here is derived from an EMBL/GenBank/DDBJ whole genome shotgun (WGS) entry which is preliminary data.</text>
</comment>
<dbReference type="AlphaFoldDB" id="A0A0L6V8W1"/>
<accession>A0A0L6V8W1</accession>
<name>A0A0L6V8W1_9BASI</name>
<gene>
    <name evidence="1" type="ORF">VP01_2378g6</name>
</gene>
<dbReference type="VEuPathDB" id="FungiDB:VP01_2378g6"/>
<reference evidence="1 2" key="1">
    <citation type="submission" date="2015-08" db="EMBL/GenBank/DDBJ databases">
        <title>Next Generation Sequencing and Analysis of the Genome of Puccinia sorghi L Schw, the Causal Agent of Maize Common Rust.</title>
        <authorList>
            <person name="Rochi L."/>
            <person name="Burguener G."/>
            <person name="Darino M."/>
            <person name="Turjanski A."/>
            <person name="Kreff E."/>
            <person name="Dieguez M.J."/>
            <person name="Sacco F."/>
        </authorList>
    </citation>
    <scope>NUCLEOTIDE SEQUENCE [LARGE SCALE GENOMIC DNA]</scope>
    <source>
        <strain evidence="1 2">RO10H11247</strain>
    </source>
</reference>
<organism evidence="1 2">
    <name type="scientific">Puccinia sorghi</name>
    <dbReference type="NCBI Taxonomy" id="27349"/>
    <lineage>
        <taxon>Eukaryota</taxon>
        <taxon>Fungi</taxon>
        <taxon>Dikarya</taxon>
        <taxon>Basidiomycota</taxon>
        <taxon>Pucciniomycotina</taxon>
        <taxon>Pucciniomycetes</taxon>
        <taxon>Pucciniales</taxon>
        <taxon>Pucciniaceae</taxon>
        <taxon>Puccinia</taxon>
    </lineage>
</organism>
<dbReference type="EMBL" id="LAVV01007256">
    <property type="protein sequence ID" value="KNZ56555.1"/>
    <property type="molecule type" value="Genomic_DNA"/>
</dbReference>
<proteinExistence type="predicted"/>
<evidence type="ECO:0000313" key="1">
    <source>
        <dbReference type="EMBL" id="KNZ56555.1"/>
    </source>
</evidence>
<evidence type="ECO:0000313" key="2">
    <source>
        <dbReference type="Proteomes" id="UP000037035"/>
    </source>
</evidence>
<protein>
    <submittedName>
        <fullName evidence="1">Uncharacterized protein</fullName>
    </submittedName>
</protein>
<keyword evidence="2" id="KW-1185">Reference proteome</keyword>
<sequence length="70" mass="7966">MAYKQNKNLMQEFGPKWSQEEFAGLKKSNQIDYNFASSVSETGKPIPPPSSDLGHGFLFPRHAYLIDFTK</sequence>
<dbReference type="Proteomes" id="UP000037035">
    <property type="component" value="Unassembled WGS sequence"/>
</dbReference>